<gene>
    <name evidence="4" type="ORF">SAMN04489732_117168</name>
</gene>
<evidence type="ECO:0000313" key="4">
    <source>
        <dbReference type="EMBL" id="SEP51850.1"/>
    </source>
</evidence>
<dbReference type="EMBL" id="FOEF01000017">
    <property type="protein sequence ID" value="SEP51850.1"/>
    <property type="molecule type" value="Genomic_DNA"/>
</dbReference>
<proteinExistence type="predicted"/>
<dbReference type="Gene3D" id="1.10.357.10">
    <property type="entry name" value="Tetracycline Repressor, domain 2"/>
    <property type="match status" value="1"/>
</dbReference>
<evidence type="ECO:0000256" key="1">
    <source>
        <dbReference type="ARBA" id="ARBA00023125"/>
    </source>
</evidence>
<dbReference type="Proteomes" id="UP000198582">
    <property type="component" value="Unassembled WGS sequence"/>
</dbReference>
<dbReference type="PANTHER" id="PTHR30055">
    <property type="entry name" value="HTH-TYPE TRANSCRIPTIONAL REGULATOR RUTR"/>
    <property type="match status" value="1"/>
</dbReference>
<dbReference type="GO" id="GO:0000976">
    <property type="term" value="F:transcription cis-regulatory region binding"/>
    <property type="evidence" value="ECO:0007669"/>
    <property type="project" value="TreeGrafter"/>
</dbReference>
<feature type="domain" description="HTH tetR-type" evidence="3">
    <location>
        <begin position="20"/>
        <end position="80"/>
    </location>
</feature>
<sequence>MTQPGPRGRYAGRTATERRAERRDRLMAAGLELFGTAGYATSTVGRVCRVANLSTRQYYEEFAGREALLIAVYDQVNSEATAAVADALAGVGGQPLATRIRVALTAYALSTATDLRRARVAYVEIIGVNPVVEAHRMATRARWAGLIRELLRTGVTAGEIPGRDYRLAASAYIGAVNGLLQDWCATEDRAPLADVVDELARISAALTG</sequence>
<dbReference type="Gene3D" id="1.10.10.60">
    <property type="entry name" value="Homeodomain-like"/>
    <property type="match status" value="1"/>
</dbReference>
<dbReference type="SUPFAM" id="SSF46689">
    <property type="entry name" value="Homeodomain-like"/>
    <property type="match status" value="1"/>
</dbReference>
<dbReference type="SUPFAM" id="SSF48498">
    <property type="entry name" value="Tetracyclin repressor-like, C-terminal domain"/>
    <property type="match status" value="1"/>
</dbReference>
<accession>A0A1H8YI28</accession>
<dbReference type="InterPro" id="IPR050109">
    <property type="entry name" value="HTH-type_TetR-like_transc_reg"/>
</dbReference>
<dbReference type="InterPro" id="IPR001647">
    <property type="entry name" value="HTH_TetR"/>
</dbReference>
<organism evidence="4 5">
    <name type="scientific">Amycolatopsis saalfeldensis</name>
    <dbReference type="NCBI Taxonomy" id="394193"/>
    <lineage>
        <taxon>Bacteria</taxon>
        <taxon>Bacillati</taxon>
        <taxon>Actinomycetota</taxon>
        <taxon>Actinomycetes</taxon>
        <taxon>Pseudonocardiales</taxon>
        <taxon>Pseudonocardiaceae</taxon>
        <taxon>Amycolatopsis</taxon>
    </lineage>
</organism>
<evidence type="ECO:0000313" key="5">
    <source>
        <dbReference type="Proteomes" id="UP000198582"/>
    </source>
</evidence>
<dbReference type="STRING" id="394193.SAMN04489732_117168"/>
<dbReference type="AlphaFoldDB" id="A0A1H8YI28"/>
<feature type="DNA-binding region" description="H-T-H motif" evidence="2">
    <location>
        <begin position="43"/>
        <end position="62"/>
    </location>
</feature>
<keyword evidence="1 2" id="KW-0238">DNA-binding</keyword>
<name>A0A1H8YI28_9PSEU</name>
<evidence type="ECO:0000259" key="3">
    <source>
        <dbReference type="PROSITE" id="PS50977"/>
    </source>
</evidence>
<dbReference type="PANTHER" id="PTHR30055:SF226">
    <property type="entry name" value="HTH-TYPE TRANSCRIPTIONAL REGULATOR PKSA"/>
    <property type="match status" value="1"/>
</dbReference>
<dbReference type="InterPro" id="IPR036271">
    <property type="entry name" value="Tet_transcr_reg_TetR-rel_C_sf"/>
</dbReference>
<dbReference type="InterPro" id="IPR009057">
    <property type="entry name" value="Homeodomain-like_sf"/>
</dbReference>
<dbReference type="GO" id="GO:0003700">
    <property type="term" value="F:DNA-binding transcription factor activity"/>
    <property type="evidence" value="ECO:0007669"/>
    <property type="project" value="TreeGrafter"/>
</dbReference>
<dbReference type="InterPro" id="IPR041490">
    <property type="entry name" value="KstR2_TetR_C"/>
</dbReference>
<reference evidence="4 5" key="1">
    <citation type="submission" date="2016-10" db="EMBL/GenBank/DDBJ databases">
        <authorList>
            <person name="de Groot N.N."/>
        </authorList>
    </citation>
    <scope>NUCLEOTIDE SEQUENCE [LARGE SCALE GENOMIC DNA]</scope>
    <source>
        <strain evidence="4 5">DSM 44993</strain>
    </source>
</reference>
<evidence type="ECO:0000256" key="2">
    <source>
        <dbReference type="PROSITE-ProRule" id="PRU00335"/>
    </source>
</evidence>
<keyword evidence="5" id="KW-1185">Reference proteome</keyword>
<protein>
    <submittedName>
        <fullName evidence="4">DNA-binding transcriptional regulator, AcrR family</fullName>
    </submittedName>
</protein>
<dbReference type="RefSeq" id="WP_091624153.1">
    <property type="nucleotide sequence ID" value="NZ_FOEF01000017.1"/>
</dbReference>
<dbReference type="PROSITE" id="PS50977">
    <property type="entry name" value="HTH_TETR_2"/>
    <property type="match status" value="1"/>
</dbReference>
<dbReference type="Pfam" id="PF17932">
    <property type="entry name" value="TetR_C_24"/>
    <property type="match status" value="1"/>
</dbReference>